<gene>
    <name evidence="2" type="ORF">J2S63_000542</name>
</gene>
<dbReference type="RefSeq" id="WP_310298286.1">
    <property type="nucleotide sequence ID" value="NZ_BAAAPS010000002.1"/>
</dbReference>
<feature type="chain" id="PRO_5047454602" description="Lipoprotein" evidence="1">
    <location>
        <begin position="21"/>
        <end position="158"/>
    </location>
</feature>
<proteinExistence type="predicted"/>
<evidence type="ECO:0008006" key="4">
    <source>
        <dbReference type="Google" id="ProtNLM"/>
    </source>
</evidence>
<reference evidence="2 3" key="1">
    <citation type="submission" date="2023-07" db="EMBL/GenBank/DDBJ databases">
        <title>Sequencing the genomes of 1000 actinobacteria strains.</title>
        <authorList>
            <person name="Klenk H.-P."/>
        </authorList>
    </citation>
    <scope>NUCLEOTIDE SEQUENCE [LARGE SCALE GENOMIC DNA]</scope>
    <source>
        <strain evidence="2 3">DSM 19426</strain>
    </source>
</reference>
<dbReference type="EMBL" id="JAVDYG010000001">
    <property type="protein sequence ID" value="MDR7360989.1"/>
    <property type="molecule type" value="Genomic_DNA"/>
</dbReference>
<name>A0ABU2BSM4_9ACTN</name>
<organism evidence="2 3">
    <name type="scientific">Nocardioides marmoribigeumensis</name>
    <dbReference type="NCBI Taxonomy" id="433649"/>
    <lineage>
        <taxon>Bacteria</taxon>
        <taxon>Bacillati</taxon>
        <taxon>Actinomycetota</taxon>
        <taxon>Actinomycetes</taxon>
        <taxon>Propionibacteriales</taxon>
        <taxon>Nocardioidaceae</taxon>
        <taxon>Nocardioides</taxon>
    </lineage>
</organism>
<comment type="caution">
    <text evidence="2">The sequence shown here is derived from an EMBL/GenBank/DDBJ whole genome shotgun (WGS) entry which is preliminary data.</text>
</comment>
<sequence length="158" mass="16639">MRAHVLSRLAAALCGLLVLAGLTGCGGDGDSRDSAYCSTLKDERKQLADLAAQAGKPGTDVLTPTAEALGRLRDAAPHDLRDEWDTVYYAWSGLVDAVKQAGVDPGDYRPGRTPAGVSAADARRLGEVAAELSSPRVVDASRGLEDQARQVCHVELRV</sequence>
<keyword evidence="3" id="KW-1185">Reference proteome</keyword>
<feature type="signal peptide" evidence="1">
    <location>
        <begin position="1"/>
        <end position="20"/>
    </location>
</feature>
<protein>
    <recommendedName>
        <fullName evidence="4">Lipoprotein</fullName>
    </recommendedName>
</protein>
<dbReference type="Proteomes" id="UP001183648">
    <property type="component" value="Unassembled WGS sequence"/>
</dbReference>
<dbReference type="PROSITE" id="PS51257">
    <property type="entry name" value="PROKAR_LIPOPROTEIN"/>
    <property type="match status" value="1"/>
</dbReference>
<accession>A0ABU2BSM4</accession>
<keyword evidence="1" id="KW-0732">Signal</keyword>
<evidence type="ECO:0000313" key="2">
    <source>
        <dbReference type="EMBL" id="MDR7360989.1"/>
    </source>
</evidence>
<evidence type="ECO:0000313" key="3">
    <source>
        <dbReference type="Proteomes" id="UP001183648"/>
    </source>
</evidence>
<evidence type="ECO:0000256" key="1">
    <source>
        <dbReference type="SAM" id="SignalP"/>
    </source>
</evidence>